<evidence type="ECO:0000256" key="2">
    <source>
        <dbReference type="ARBA" id="ARBA00023315"/>
    </source>
</evidence>
<dbReference type="PANTHER" id="PTHR43877:SF1">
    <property type="entry name" value="ACETYLTRANSFERASE"/>
    <property type="match status" value="1"/>
</dbReference>
<organism evidence="4 5">
    <name type="scientific">Amycolatopsis japonica</name>
    <dbReference type="NCBI Taxonomy" id="208439"/>
    <lineage>
        <taxon>Bacteria</taxon>
        <taxon>Bacillati</taxon>
        <taxon>Actinomycetota</taxon>
        <taxon>Actinomycetes</taxon>
        <taxon>Pseudonocardiales</taxon>
        <taxon>Pseudonocardiaceae</taxon>
        <taxon>Amycolatopsis</taxon>
        <taxon>Amycolatopsis japonica group</taxon>
    </lineage>
</organism>
<dbReference type="Pfam" id="PF00583">
    <property type="entry name" value="Acetyltransf_1"/>
    <property type="match status" value="1"/>
</dbReference>
<dbReference type="eggNOG" id="COG0454">
    <property type="taxonomic scope" value="Bacteria"/>
</dbReference>
<dbReference type="AlphaFoldDB" id="A0A075V135"/>
<dbReference type="HOGENOM" id="CLU_013985_18_2_11"/>
<proteinExistence type="predicted"/>
<keyword evidence="2" id="KW-0012">Acyltransferase</keyword>
<evidence type="ECO:0000313" key="4">
    <source>
        <dbReference type="EMBL" id="AIG78381.1"/>
    </source>
</evidence>
<dbReference type="GO" id="GO:0016747">
    <property type="term" value="F:acyltransferase activity, transferring groups other than amino-acyl groups"/>
    <property type="evidence" value="ECO:0007669"/>
    <property type="project" value="InterPro"/>
</dbReference>
<dbReference type="InterPro" id="IPR050832">
    <property type="entry name" value="Bact_Acetyltransf"/>
</dbReference>
<dbReference type="STRING" id="208439.AJAP_27680"/>
<dbReference type="CDD" id="cd04301">
    <property type="entry name" value="NAT_SF"/>
    <property type="match status" value="1"/>
</dbReference>
<accession>A0A075V135</accession>
<dbReference type="RefSeq" id="WP_084098354.1">
    <property type="nucleotide sequence ID" value="NZ_CP008953.1"/>
</dbReference>
<dbReference type="Gene3D" id="3.40.630.30">
    <property type="match status" value="1"/>
</dbReference>
<dbReference type="Proteomes" id="UP000028492">
    <property type="component" value="Chromosome"/>
</dbReference>
<dbReference type="EMBL" id="CP008953">
    <property type="protein sequence ID" value="AIG78381.1"/>
    <property type="molecule type" value="Genomic_DNA"/>
</dbReference>
<evidence type="ECO:0000256" key="1">
    <source>
        <dbReference type="ARBA" id="ARBA00022679"/>
    </source>
</evidence>
<evidence type="ECO:0000259" key="3">
    <source>
        <dbReference type="PROSITE" id="PS51186"/>
    </source>
</evidence>
<dbReference type="PROSITE" id="PS51186">
    <property type="entry name" value="GNAT"/>
    <property type="match status" value="1"/>
</dbReference>
<feature type="domain" description="N-acetyltransferase" evidence="3">
    <location>
        <begin position="4"/>
        <end position="186"/>
    </location>
</feature>
<keyword evidence="5" id="KW-1185">Reference proteome</keyword>
<dbReference type="PANTHER" id="PTHR43877">
    <property type="entry name" value="AMINOALKYLPHOSPHONATE N-ACETYLTRANSFERASE-RELATED-RELATED"/>
    <property type="match status" value="1"/>
</dbReference>
<name>A0A075V135_9PSEU</name>
<dbReference type="InterPro" id="IPR000182">
    <property type="entry name" value="GNAT_dom"/>
</dbReference>
<protein>
    <submittedName>
        <fullName evidence="4">N-acetyltransferase GCN5</fullName>
    </submittedName>
</protein>
<gene>
    <name evidence="4" type="ORF">AJAP_27680</name>
</gene>
<reference evidence="4 5" key="1">
    <citation type="journal article" date="2014" name="J. Biotechnol.">
        <title>Complete genome sequence of the actinobacterium Amycolatopsis japonica MG417-CF17(T) (=DSM 44213T) producing (S,S)-N,N'-ethylenediaminedisuccinic acid.</title>
        <authorList>
            <person name="Stegmann E."/>
            <person name="Albersmeier A."/>
            <person name="Spohn M."/>
            <person name="Gert H."/>
            <person name="Weber T."/>
            <person name="Wohlleben W."/>
            <person name="Kalinowski J."/>
            <person name="Ruckert C."/>
        </authorList>
    </citation>
    <scope>NUCLEOTIDE SEQUENCE [LARGE SCALE GENOMIC DNA]</scope>
    <source>
        <strain evidence="5">MG417-CF17 (DSM 44213)</strain>
    </source>
</reference>
<keyword evidence="1 4" id="KW-0808">Transferase</keyword>
<evidence type="ECO:0000313" key="5">
    <source>
        <dbReference type="Proteomes" id="UP000028492"/>
    </source>
</evidence>
<dbReference type="KEGG" id="aja:AJAP_27680"/>
<sequence length="186" mass="19992">MAAAEVRPAVVSDAPEIARIQRDTWRSAYTELLGEAAVAGLDIEELEKTWIETIEYPGTRVFLATEGEFTVGFCVVGRAPVSEVATADGSLPDDASTTALIASLLVEPRWGRRGHAGRLLANASAWLREDGATRGISWVAQTDHASLGFFRRAGWSPDGTVRILDTGSTNVREVRLTGGLDLELTP</sequence>
<dbReference type="SUPFAM" id="SSF55729">
    <property type="entry name" value="Acyl-CoA N-acyltransferases (Nat)"/>
    <property type="match status" value="1"/>
</dbReference>
<dbReference type="InterPro" id="IPR016181">
    <property type="entry name" value="Acyl_CoA_acyltransferase"/>
</dbReference>